<keyword evidence="2" id="KW-1185">Reference proteome</keyword>
<proteinExistence type="predicted"/>
<accession>A0A4R4ZUH8</accession>
<dbReference type="OrthoDB" id="3830407at2"/>
<organism evidence="1 2">
    <name type="scientific">Kribbella antibiotica</name>
    <dbReference type="NCBI Taxonomy" id="190195"/>
    <lineage>
        <taxon>Bacteria</taxon>
        <taxon>Bacillati</taxon>
        <taxon>Actinomycetota</taxon>
        <taxon>Actinomycetes</taxon>
        <taxon>Propionibacteriales</taxon>
        <taxon>Kribbellaceae</taxon>
        <taxon>Kribbella</taxon>
    </lineage>
</organism>
<dbReference type="Proteomes" id="UP000295124">
    <property type="component" value="Unassembled WGS sequence"/>
</dbReference>
<gene>
    <name evidence="1" type="ORF">E1263_04430</name>
</gene>
<evidence type="ECO:0000313" key="1">
    <source>
        <dbReference type="EMBL" id="TDD62130.1"/>
    </source>
</evidence>
<comment type="caution">
    <text evidence="1">The sequence shown here is derived from an EMBL/GenBank/DDBJ whole genome shotgun (WGS) entry which is preliminary data.</text>
</comment>
<evidence type="ECO:0000313" key="2">
    <source>
        <dbReference type="Proteomes" id="UP000295124"/>
    </source>
</evidence>
<protein>
    <submittedName>
        <fullName evidence="1">Uncharacterized protein</fullName>
    </submittedName>
</protein>
<reference evidence="1 2" key="1">
    <citation type="submission" date="2019-03" db="EMBL/GenBank/DDBJ databases">
        <title>Draft genome sequences of novel Actinobacteria.</title>
        <authorList>
            <person name="Sahin N."/>
            <person name="Ay H."/>
            <person name="Saygin H."/>
        </authorList>
    </citation>
    <scope>NUCLEOTIDE SEQUENCE [LARGE SCALE GENOMIC DNA]</scope>
    <source>
        <strain evidence="1 2">JCM 13523</strain>
    </source>
</reference>
<name>A0A4R4ZUH8_9ACTN</name>
<dbReference type="RefSeq" id="WP_132165629.1">
    <property type="nucleotide sequence ID" value="NZ_SMKX01000008.1"/>
</dbReference>
<dbReference type="EMBL" id="SMKX01000008">
    <property type="protein sequence ID" value="TDD62130.1"/>
    <property type="molecule type" value="Genomic_DNA"/>
</dbReference>
<dbReference type="AlphaFoldDB" id="A0A4R4ZUH8"/>
<sequence>MAALDTVRDHCAELLIRATQGICAGSRVNAELGHAEALARRDDWDSVFALYATDDVPARASA</sequence>